<dbReference type="AlphaFoldDB" id="A0A2S8B5Y5"/>
<name>A0A2S8B5Y5_9SPHN</name>
<organism evidence="2 3">
    <name type="scientific">Sphingopyxis lindanitolerans</name>
    <dbReference type="NCBI Taxonomy" id="2054227"/>
    <lineage>
        <taxon>Bacteria</taxon>
        <taxon>Pseudomonadati</taxon>
        <taxon>Pseudomonadota</taxon>
        <taxon>Alphaproteobacteria</taxon>
        <taxon>Sphingomonadales</taxon>
        <taxon>Sphingomonadaceae</taxon>
        <taxon>Sphingopyxis</taxon>
    </lineage>
</organism>
<dbReference type="EMBL" id="PHFW01000002">
    <property type="protein sequence ID" value="PQM27767.1"/>
    <property type="molecule type" value="Genomic_DNA"/>
</dbReference>
<dbReference type="Proteomes" id="UP000238954">
    <property type="component" value="Chromosome"/>
</dbReference>
<evidence type="ECO:0000313" key="3">
    <source>
        <dbReference type="Proteomes" id="UP000238954"/>
    </source>
</evidence>
<proteinExistence type="predicted"/>
<protein>
    <recommendedName>
        <fullName evidence="1">ChrR-like cupin domain-containing protein</fullName>
    </recommendedName>
</protein>
<accession>A0A2S8B5Y5</accession>
<feature type="domain" description="ChrR-like cupin" evidence="1">
    <location>
        <begin position="35"/>
        <end position="123"/>
    </location>
</feature>
<dbReference type="InterPro" id="IPR025979">
    <property type="entry name" value="ChrR-like_cupin_dom"/>
</dbReference>
<dbReference type="InterPro" id="IPR014710">
    <property type="entry name" value="RmlC-like_jellyroll"/>
</dbReference>
<comment type="caution">
    <text evidence="2">The sequence shown here is derived from an EMBL/GenBank/DDBJ whole genome shotgun (WGS) entry which is preliminary data.</text>
</comment>
<reference evidence="3" key="1">
    <citation type="submission" date="2017-11" db="EMBL/GenBank/DDBJ databases">
        <title>The complete genome sequence of Sphingopyxis pomeranensis sp. nov. strain WS5A3p.</title>
        <authorList>
            <person name="Kaminski M.A."/>
        </authorList>
    </citation>
    <scope>NUCLEOTIDE SEQUENCE [LARGE SCALE GENOMIC DNA]</scope>
    <source>
        <strain evidence="3">WS5A3p</strain>
    </source>
</reference>
<dbReference type="Pfam" id="PF12973">
    <property type="entry name" value="Cupin_7"/>
    <property type="match status" value="1"/>
</dbReference>
<dbReference type="InterPro" id="IPR011051">
    <property type="entry name" value="RmlC_Cupin_sf"/>
</dbReference>
<evidence type="ECO:0000259" key="1">
    <source>
        <dbReference type="Pfam" id="PF12973"/>
    </source>
</evidence>
<keyword evidence="3" id="KW-1185">Reference proteome</keyword>
<evidence type="ECO:0000313" key="2">
    <source>
        <dbReference type="EMBL" id="PQM27767.1"/>
    </source>
</evidence>
<sequence>MQRAIPLRLGPLRRRANRVEESIMAGRGHRDIFRDEIDWKAASPGTRFAIFPIDEANPTAPAVVLTDFEPGEVVAPHAHDSNYFEYILAGEQTVGKTRFGAGDIRMVKRGTGYGPIRVGPEGCSVLIIFEDGSRTAPESRPRQRRSATAE</sequence>
<gene>
    <name evidence="2" type="ORF">CVO77_04160</name>
</gene>
<dbReference type="SUPFAM" id="SSF51182">
    <property type="entry name" value="RmlC-like cupins"/>
    <property type="match status" value="1"/>
</dbReference>
<dbReference type="Gene3D" id="2.60.120.10">
    <property type="entry name" value="Jelly Rolls"/>
    <property type="match status" value="1"/>
</dbReference>